<reference evidence="4" key="1">
    <citation type="submission" date="2016-03" db="EMBL/GenBank/DDBJ databases">
        <authorList>
            <person name="Guldener U."/>
        </authorList>
    </citation>
    <scope>NUCLEOTIDE SEQUENCE [LARGE SCALE GENOMIC DNA]</scope>
    <source>
        <strain evidence="4">04CH-RAC-A.6.1</strain>
    </source>
</reference>
<dbReference type="EMBL" id="FJUX01000093">
    <property type="protein sequence ID" value="CZT07171.1"/>
    <property type="molecule type" value="Genomic_DNA"/>
</dbReference>
<accession>A0A1E1L9C7</accession>
<keyword evidence="4" id="KW-1185">Reference proteome</keyword>
<proteinExistence type="predicted"/>
<name>A0A1E1L9C7_9HELO</name>
<organism evidence="3 4">
    <name type="scientific">Rhynchosporium agropyri</name>
    <dbReference type="NCBI Taxonomy" id="914238"/>
    <lineage>
        <taxon>Eukaryota</taxon>
        <taxon>Fungi</taxon>
        <taxon>Dikarya</taxon>
        <taxon>Ascomycota</taxon>
        <taxon>Pezizomycotina</taxon>
        <taxon>Leotiomycetes</taxon>
        <taxon>Helotiales</taxon>
        <taxon>Ploettnerulaceae</taxon>
        <taxon>Rhynchosporium</taxon>
    </lineage>
</organism>
<feature type="region of interest" description="Disordered" evidence="1">
    <location>
        <begin position="351"/>
        <end position="372"/>
    </location>
</feature>
<evidence type="ECO:0000313" key="3">
    <source>
        <dbReference type="EMBL" id="CZT07171.1"/>
    </source>
</evidence>
<feature type="chain" id="PRO_5009446783" evidence="2">
    <location>
        <begin position="19"/>
        <end position="1152"/>
    </location>
</feature>
<keyword evidence="2" id="KW-0732">Signal</keyword>
<feature type="region of interest" description="Disordered" evidence="1">
    <location>
        <begin position="1056"/>
        <end position="1083"/>
    </location>
</feature>
<feature type="region of interest" description="Disordered" evidence="1">
    <location>
        <begin position="1110"/>
        <end position="1152"/>
    </location>
</feature>
<dbReference type="Proteomes" id="UP000178912">
    <property type="component" value="Unassembled WGS sequence"/>
</dbReference>
<evidence type="ECO:0000256" key="1">
    <source>
        <dbReference type="SAM" id="MobiDB-lite"/>
    </source>
</evidence>
<protein>
    <submittedName>
        <fullName evidence="3">Uncharacterized protein</fullName>
    </submittedName>
</protein>
<dbReference type="OrthoDB" id="3553160at2759"/>
<feature type="region of interest" description="Disordered" evidence="1">
    <location>
        <begin position="24"/>
        <end position="51"/>
    </location>
</feature>
<evidence type="ECO:0000256" key="2">
    <source>
        <dbReference type="SAM" id="SignalP"/>
    </source>
</evidence>
<feature type="compositionally biased region" description="Polar residues" evidence="1">
    <location>
        <begin position="1127"/>
        <end position="1146"/>
    </location>
</feature>
<dbReference type="AlphaFoldDB" id="A0A1E1L9C7"/>
<feature type="compositionally biased region" description="Acidic residues" evidence="1">
    <location>
        <begin position="1068"/>
        <end position="1083"/>
    </location>
</feature>
<gene>
    <name evidence="3" type="ORF">RAG0_12706</name>
</gene>
<feature type="signal peptide" evidence="2">
    <location>
        <begin position="1"/>
        <end position="18"/>
    </location>
</feature>
<evidence type="ECO:0000313" key="4">
    <source>
        <dbReference type="Proteomes" id="UP000178912"/>
    </source>
</evidence>
<sequence>MLFGQLLVILANAEQSAYQDPDVDARCSRVGSSNKKTPKSKDKAVNSDEETMMVDKKPKGKELTHNPGIMGGLQISWSGGMVRSVEEASEIMSGDQATAEEKSMIARMTAPALVRNKQKTDDVIIRFSEVTKAHCKSLGLSDQEYMDLYGDMEEVAKTSRAARDKRGEVNKRAEALKTSLRAGMFFEHWASTLGNSYRSKINALIEEFKPFTRFLVAVNRATVDHAMQIKTGQISKNAKKDPGFGPPCLRILSDAVKAKNASFMASIEILPDKTALAALGLRVSRIGLFIGLTVKDPSPKALDFSDEKEVIYFIDDDRLAAIAEVAEAAAAIAAESAKKAKEAEAKKALLESAKTKETPDPGSGVESLNKGKAGSTEVAATLPAASIPSIEKDATQATVASSSKRKTPVIAPALALKVRKEFIDLSDDDSDGIDLVPITEKPATIKLSAQFIGLCEGLSMPVVKWFEGFHAFQWSIDRSRHLDVLQETILTNDITCREMEKVHFLLKNRVSNSKVFSWLKTLTREPGSAVHSGMLLKKVRPKGSVLNSSECVCDVDDEIKFVLEYGDKYDYPYTHKQRLRYVDFIDTSTVDITKAQARSFFCDYHMRAYARYCELNTGKKTQTALLRSYLHQMSTADDIALWRLDPVNQDKVINLKGAAAVKAASRMGGSRFKPIVEAVKEAVDLGWTLEMQDQVIEQSTLEQVDQQGIVITKNMFSAAYAREPKFRDLIAEEVRIYQHHHRHSDGKSRHAHLTNMFFSLSQQILRADIGLWLGAVAARDDFNACLVAYPNPAIRIGFSGRDQLLFTYADMQEGLKLTRDPGSLVTAEALLNRVLDFHVFSVGHNTEGIINGWNGSHLHMDILKTSKVQNRFHVPSNFQKIKYKDAEKKNSSHTFQCNIDEDTVGFSLWAKQGLIMEFRTTKGDEEDGGFVSFSNSYTAVTDNELENGATYDDILLSVSKLEEPRLARWDIRQNSAHPFQAATWLISLGPLSDALVGLRSWKDPMVIKEAKMIFQLLLDGELEDYLNRHRARQLKAFTKAMNVVMENDLAYYGPSSYSQSKTAKEAPDFNENDYESASSDDEYDLDKLKQSVQTFKSAVEIEEDRMAAIRKGKAKAKSPVNRGSAVKPTTNATGPNPVNPVKQTPTRVRVRV</sequence>